<sequence>MSLIRLMIPSVVIFSASLFLSSPAQAELEWKLDENRSVLNFVSVKNDHVAELHRFNELKGELLGEELTIQIPVKSLDTQIAIRDERMREHLFNAKEHPFITAKATIPHSSITDIPVLTTVPLEVDFKVFIAGEAQRVNSVVQITRLDVERFLATTAQPVLISTKDFKLVEGVNRLREIANLEAIDYVVPVTFSVQFERQPPQ</sequence>
<dbReference type="InterPro" id="IPR027016">
    <property type="entry name" value="UCP029811"/>
</dbReference>
<evidence type="ECO:0000313" key="3">
    <source>
        <dbReference type="EMBL" id="KFZ32014.1"/>
    </source>
</evidence>
<dbReference type="PIRSF" id="PIRSF029811">
    <property type="entry name" value="UCP029811"/>
    <property type="match status" value="1"/>
</dbReference>
<feature type="domain" description="Lipid/polyisoprenoid-binding YceI-like" evidence="2">
    <location>
        <begin position="29"/>
        <end position="197"/>
    </location>
</feature>
<dbReference type="SUPFAM" id="SSF101874">
    <property type="entry name" value="YceI-like"/>
    <property type="match status" value="1"/>
</dbReference>
<dbReference type="AlphaFoldDB" id="A0A094J1S4"/>
<dbReference type="Gene3D" id="2.40.128.110">
    <property type="entry name" value="Lipid/polyisoprenoid-binding, YceI-like"/>
    <property type="match status" value="1"/>
</dbReference>
<dbReference type="InterPro" id="IPR036761">
    <property type="entry name" value="TTHA0802/YceI-like_sf"/>
</dbReference>
<gene>
    <name evidence="3" type="ORF">IDSA_04890</name>
</gene>
<dbReference type="InterPro" id="IPR007372">
    <property type="entry name" value="Lipid/polyisoprenoid-bd_YceI"/>
</dbReference>
<keyword evidence="1" id="KW-0732">Signal</keyword>
<organism evidence="3 4">
    <name type="scientific">Pseudidiomarina salinarum</name>
    <dbReference type="NCBI Taxonomy" id="435908"/>
    <lineage>
        <taxon>Bacteria</taxon>
        <taxon>Pseudomonadati</taxon>
        <taxon>Pseudomonadota</taxon>
        <taxon>Gammaproteobacteria</taxon>
        <taxon>Alteromonadales</taxon>
        <taxon>Idiomarinaceae</taxon>
        <taxon>Pseudidiomarina</taxon>
    </lineage>
</organism>
<keyword evidence="4" id="KW-1185">Reference proteome</keyword>
<accession>A0A094J1S4</accession>
<protein>
    <recommendedName>
        <fullName evidence="2">Lipid/polyisoprenoid-binding YceI-like domain-containing protein</fullName>
    </recommendedName>
</protein>
<reference evidence="3 4" key="1">
    <citation type="submission" date="2014-06" db="EMBL/GenBank/DDBJ databases">
        <title>The draft genome sequence of Idiomarina salinarum ISL-52.</title>
        <authorList>
            <person name="Du J."/>
            <person name="Shao Z."/>
        </authorList>
    </citation>
    <scope>NUCLEOTIDE SEQUENCE [LARGE SCALE GENOMIC DNA]</scope>
    <source>
        <strain evidence="3 4">ISL-52</strain>
    </source>
</reference>
<dbReference type="STRING" id="435908.IDSA_04890"/>
<dbReference type="SMART" id="SM00867">
    <property type="entry name" value="YceI"/>
    <property type="match status" value="1"/>
</dbReference>
<dbReference type="Pfam" id="PF04264">
    <property type="entry name" value="YceI"/>
    <property type="match status" value="1"/>
</dbReference>
<dbReference type="Proteomes" id="UP000054363">
    <property type="component" value="Unassembled WGS sequence"/>
</dbReference>
<name>A0A094J1S4_9GAMM</name>
<proteinExistence type="predicted"/>
<evidence type="ECO:0000259" key="2">
    <source>
        <dbReference type="SMART" id="SM00867"/>
    </source>
</evidence>
<feature type="chain" id="PRO_5001900428" description="Lipid/polyisoprenoid-binding YceI-like domain-containing protein" evidence="1">
    <location>
        <begin position="27"/>
        <end position="202"/>
    </location>
</feature>
<evidence type="ECO:0000256" key="1">
    <source>
        <dbReference type="SAM" id="SignalP"/>
    </source>
</evidence>
<dbReference type="eggNOG" id="COG2353">
    <property type="taxonomic scope" value="Bacteria"/>
</dbReference>
<evidence type="ECO:0000313" key="4">
    <source>
        <dbReference type="Proteomes" id="UP000054363"/>
    </source>
</evidence>
<dbReference type="EMBL" id="JPER01000001">
    <property type="protein sequence ID" value="KFZ32014.1"/>
    <property type="molecule type" value="Genomic_DNA"/>
</dbReference>
<feature type="signal peptide" evidence="1">
    <location>
        <begin position="1"/>
        <end position="26"/>
    </location>
</feature>
<comment type="caution">
    <text evidence="3">The sequence shown here is derived from an EMBL/GenBank/DDBJ whole genome shotgun (WGS) entry which is preliminary data.</text>
</comment>